<evidence type="ECO:0000313" key="4">
    <source>
        <dbReference type="Proteomes" id="UP001228044"/>
    </source>
</evidence>
<dbReference type="Gene3D" id="3.40.50.150">
    <property type="entry name" value="Vaccinia Virus protein VP39"/>
    <property type="match status" value="1"/>
</dbReference>
<dbReference type="CDD" id="cd02440">
    <property type="entry name" value="AdoMet_MTases"/>
    <property type="match status" value="1"/>
</dbReference>
<evidence type="ECO:0000313" key="3">
    <source>
        <dbReference type="EMBL" id="MDN3922720.1"/>
    </source>
</evidence>
<comment type="caution">
    <text evidence="3">The sequence shown here is derived from an EMBL/GenBank/DDBJ whole genome shotgun (WGS) entry which is preliminary data.</text>
</comment>
<dbReference type="InterPro" id="IPR029063">
    <property type="entry name" value="SAM-dependent_MTases_sf"/>
</dbReference>
<name>A0ABT8DYR8_9BURK</name>
<keyword evidence="3" id="KW-0489">Methyltransferase</keyword>
<feature type="domain" description="Methyltransferase" evidence="2">
    <location>
        <begin position="187"/>
        <end position="323"/>
    </location>
</feature>
<evidence type="ECO:0000256" key="1">
    <source>
        <dbReference type="SAM" id="MobiDB-lite"/>
    </source>
</evidence>
<organism evidence="3 4">
    <name type="scientific">Roseateles violae</name>
    <dbReference type="NCBI Taxonomy" id="3058042"/>
    <lineage>
        <taxon>Bacteria</taxon>
        <taxon>Pseudomonadati</taxon>
        <taxon>Pseudomonadota</taxon>
        <taxon>Betaproteobacteria</taxon>
        <taxon>Burkholderiales</taxon>
        <taxon>Sphaerotilaceae</taxon>
        <taxon>Roseateles</taxon>
    </lineage>
</organism>
<dbReference type="InterPro" id="IPR025714">
    <property type="entry name" value="Methyltranfer_dom"/>
</dbReference>
<dbReference type="SUPFAM" id="SSF53335">
    <property type="entry name" value="S-adenosyl-L-methionine-dependent methyltransferases"/>
    <property type="match status" value="1"/>
</dbReference>
<dbReference type="Pfam" id="PF13679">
    <property type="entry name" value="Methyltransf_32"/>
    <property type="match status" value="1"/>
</dbReference>
<gene>
    <name evidence="3" type="ORF">QWJ38_20705</name>
</gene>
<evidence type="ECO:0000259" key="2">
    <source>
        <dbReference type="Pfam" id="PF13679"/>
    </source>
</evidence>
<feature type="region of interest" description="Disordered" evidence="1">
    <location>
        <begin position="1"/>
        <end position="21"/>
    </location>
</feature>
<dbReference type="GO" id="GO:0032259">
    <property type="term" value="P:methylation"/>
    <property type="evidence" value="ECO:0007669"/>
    <property type="project" value="UniProtKB-KW"/>
</dbReference>
<dbReference type="GO" id="GO:0008168">
    <property type="term" value="F:methyltransferase activity"/>
    <property type="evidence" value="ECO:0007669"/>
    <property type="project" value="UniProtKB-KW"/>
</dbReference>
<proteinExistence type="predicted"/>
<sequence>MGENRVFRQPSPMFTDLITPPPAAEADARQRFMRLLRLALSGEGGFNKLLLSKYSGPKDEKIERLTVRELELRGERQLSFLWRHASKDVTKNHPLEQGLALIDELLGTQFQNAHLLAGGQELQLAFSRKGRPSLRVAKLAADELAAPTAHDKEKQRHLELGKPFWTALGLTHEGRAGERQLVPAMSRKWKQINKFIEVMSAAIKSSPLAGAAEIHVSDFGSGKGYLTFAMHDWLSSQGKQAEVSGIELREDMVRLCNAAAQQHGLAGLRFVQDDVRHYKPARLDVMIALHACDIATDYAIHLGLRAGAGIIMCSPCCHKQIRPQMQLPPQLRPMLQHGIHLGQEAEMVTDALRALLLEASGYETQVFEFIALEHTSKNKMILAVKKSGAALAAAEKKRPELLAQISEIKRFYGIREQCLESLIQQGEGAACPA</sequence>
<keyword evidence="3" id="KW-0808">Transferase</keyword>
<keyword evidence="4" id="KW-1185">Reference proteome</keyword>
<dbReference type="PANTHER" id="PTHR13369">
    <property type="match status" value="1"/>
</dbReference>
<dbReference type="RefSeq" id="WP_290361035.1">
    <property type="nucleotide sequence ID" value="NZ_JAUHHC010000006.1"/>
</dbReference>
<dbReference type="EMBL" id="JAUHHC010000006">
    <property type="protein sequence ID" value="MDN3922720.1"/>
    <property type="molecule type" value="Genomic_DNA"/>
</dbReference>
<dbReference type="PANTHER" id="PTHR13369:SF3">
    <property type="entry name" value="METHYLTRANSFERASE DOMAIN-CONTAINING PROTEIN"/>
    <property type="match status" value="1"/>
</dbReference>
<protein>
    <submittedName>
        <fullName evidence="3">SAM-dependent methyltransferase</fullName>
    </submittedName>
</protein>
<accession>A0ABT8DYR8</accession>
<reference evidence="3 4" key="1">
    <citation type="submission" date="2023-06" db="EMBL/GenBank/DDBJ databases">
        <title>Pelomonas sp. PFR6 16S ribosomal RNA gene Genome sequencing and assembly.</title>
        <authorList>
            <person name="Woo H."/>
        </authorList>
    </citation>
    <scope>NUCLEOTIDE SEQUENCE [LARGE SCALE GENOMIC DNA]</scope>
    <source>
        <strain evidence="3 4">PFR6</strain>
    </source>
</reference>
<dbReference type="Proteomes" id="UP001228044">
    <property type="component" value="Unassembled WGS sequence"/>
</dbReference>